<dbReference type="InterPro" id="IPR001279">
    <property type="entry name" value="Metallo-B-lactamas"/>
</dbReference>
<dbReference type="InterPro" id="IPR050855">
    <property type="entry name" value="NDM-1-like"/>
</dbReference>
<sequence>MHCFTWIRAAAASVMLASAGAISIPPATAGEPTKGDYFHTGAGAWYLERAKGDIVTIPLRGNINVLMGSGANIVVLSGSEGKFLVDAGIKPSQDKLQGALGKIGPSPLKYVVNTHWHWDHTEGNEWMRAAGATIVAQRHTLNHLSETTHVDDWNWTFAPVPAGARPTIIVDDEMEFTFAGESIKVEHFGPGHTDGDVWVYFQKADVVALGDTFWNGSFPFIDNEDGGSVNSAIDWANKAIKRTTDKTILVPGHGPVGNRAQLIEFRDMLVTVRDKVGALKSQGKSLEDIIAVKPTAAFDDRWGRFVIDSKFFTKLVYDGL</sequence>
<evidence type="ECO:0000256" key="1">
    <source>
        <dbReference type="ARBA" id="ARBA00005250"/>
    </source>
</evidence>
<feature type="signal peptide" evidence="2">
    <location>
        <begin position="1"/>
        <end position="29"/>
    </location>
</feature>
<evidence type="ECO:0000259" key="3">
    <source>
        <dbReference type="SMART" id="SM00849"/>
    </source>
</evidence>
<evidence type="ECO:0000313" key="5">
    <source>
        <dbReference type="Proteomes" id="UP000321058"/>
    </source>
</evidence>
<dbReference type="CDD" id="cd16282">
    <property type="entry name" value="metallo-hydrolase-like_MBL-fold"/>
    <property type="match status" value="1"/>
</dbReference>
<keyword evidence="5" id="KW-1185">Reference proteome</keyword>
<dbReference type="PANTHER" id="PTHR42951">
    <property type="entry name" value="METALLO-BETA-LACTAMASE DOMAIN-CONTAINING"/>
    <property type="match status" value="1"/>
</dbReference>
<gene>
    <name evidence="4" type="ORF">RSO01_68820</name>
</gene>
<dbReference type="RefSeq" id="WP_147155087.1">
    <property type="nucleotide sequence ID" value="NZ_BKAJ01000138.1"/>
</dbReference>
<reference evidence="4 5" key="1">
    <citation type="submission" date="2019-07" db="EMBL/GenBank/DDBJ databases">
        <title>Whole genome shotgun sequence of Reyranella soli NBRC 108950.</title>
        <authorList>
            <person name="Hosoyama A."/>
            <person name="Uohara A."/>
            <person name="Ohji S."/>
            <person name="Ichikawa N."/>
        </authorList>
    </citation>
    <scope>NUCLEOTIDE SEQUENCE [LARGE SCALE GENOMIC DNA]</scope>
    <source>
        <strain evidence="4 5">NBRC 108950</strain>
    </source>
</reference>
<dbReference type="OrthoDB" id="420651at2"/>
<dbReference type="AlphaFoldDB" id="A0A512NL88"/>
<dbReference type="Proteomes" id="UP000321058">
    <property type="component" value="Unassembled WGS sequence"/>
</dbReference>
<dbReference type="GO" id="GO:0017001">
    <property type="term" value="P:antibiotic catabolic process"/>
    <property type="evidence" value="ECO:0007669"/>
    <property type="project" value="UniProtKB-ARBA"/>
</dbReference>
<evidence type="ECO:0000313" key="4">
    <source>
        <dbReference type="EMBL" id="GEP59716.1"/>
    </source>
</evidence>
<evidence type="ECO:0000256" key="2">
    <source>
        <dbReference type="SAM" id="SignalP"/>
    </source>
</evidence>
<keyword evidence="2" id="KW-0732">Signal</keyword>
<dbReference type="SUPFAM" id="SSF56281">
    <property type="entry name" value="Metallo-hydrolase/oxidoreductase"/>
    <property type="match status" value="1"/>
</dbReference>
<organism evidence="4 5">
    <name type="scientific">Reyranella soli</name>
    <dbReference type="NCBI Taxonomy" id="1230389"/>
    <lineage>
        <taxon>Bacteria</taxon>
        <taxon>Pseudomonadati</taxon>
        <taxon>Pseudomonadota</taxon>
        <taxon>Alphaproteobacteria</taxon>
        <taxon>Hyphomicrobiales</taxon>
        <taxon>Reyranellaceae</taxon>
        <taxon>Reyranella</taxon>
    </lineage>
</organism>
<comment type="similarity">
    <text evidence="1">Belongs to the metallo-beta-lactamase superfamily. Class-B beta-lactamase family.</text>
</comment>
<dbReference type="PANTHER" id="PTHR42951:SF4">
    <property type="entry name" value="ACYL-COENZYME A THIOESTERASE MBLAC2"/>
    <property type="match status" value="1"/>
</dbReference>
<feature type="chain" id="PRO_5021715319" evidence="2">
    <location>
        <begin position="30"/>
        <end position="320"/>
    </location>
</feature>
<dbReference type="InterPro" id="IPR036866">
    <property type="entry name" value="RibonucZ/Hydroxyglut_hydro"/>
</dbReference>
<name>A0A512NL88_9HYPH</name>
<feature type="domain" description="Metallo-beta-lactamase" evidence="3">
    <location>
        <begin position="70"/>
        <end position="253"/>
    </location>
</feature>
<dbReference type="Gene3D" id="3.60.15.10">
    <property type="entry name" value="Ribonuclease Z/Hydroxyacylglutathione hydrolase-like"/>
    <property type="match status" value="1"/>
</dbReference>
<dbReference type="Pfam" id="PF00753">
    <property type="entry name" value="Lactamase_B"/>
    <property type="match status" value="1"/>
</dbReference>
<protein>
    <submittedName>
        <fullName evidence="4">Cyclase</fullName>
    </submittedName>
</protein>
<accession>A0A512NL88</accession>
<comment type="caution">
    <text evidence="4">The sequence shown here is derived from an EMBL/GenBank/DDBJ whole genome shotgun (WGS) entry which is preliminary data.</text>
</comment>
<dbReference type="SMART" id="SM00849">
    <property type="entry name" value="Lactamase_B"/>
    <property type="match status" value="1"/>
</dbReference>
<proteinExistence type="inferred from homology"/>
<dbReference type="EMBL" id="BKAJ01000138">
    <property type="protein sequence ID" value="GEP59716.1"/>
    <property type="molecule type" value="Genomic_DNA"/>
</dbReference>